<reference evidence="2 3" key="1">
    <citation type="journal article" date="2018" name="Sci. Rep.">
        <title>Genomic signatures of local adaptation to the degree of environmental predictability in rotifers.</title>
        <authorList>
            <person name="Franch-Gras L."/>
            <person name="Hahn C."/>
            <person name="Garcia-Roger E.M."/>
            <person name="Carmona M.J."/>
            <person name="Serra M."/>
            <person name="Gomez A."/>
        </authorList>
    </citation>
    <scope>NUCLEOTIDE SEQUENCE [LARGE SCALE GENOMIC DNA]</scope>
    <source>
        <strain evidence="2">HYR1</strain>
    </source>
</reference>
<dbReference type="Proteomes" id="UP000276133">
    <property type="component" value="Unassembled WGS sequence"/>
</dbReference>
<dbReference type="AlphaFoldDB" id="A0A3M7R8H7"/>
<sequence length="191" mass="22712">MRKNFAKYLNYRRDHNELLLFLLKQLINDQLSYMKHKSKNQDINSVSIPEEDFVDRARQLKISNVKTFYDSELFKMMKYSYDSSKKQITQIFFIVGDFNSDSYRNKLFDQELKTLISKKKLTFCDKKTGMHLYSYTNVVHFSLIDHVISTISKIILLPTELIKSESKVSTCTLNFGMNKWQSLKKKSFQRL</sequence>
<gene>
    <name evidence="2" type="ORF">BpHYR1_032193</name>
</gene>
<name>A0A3M7R8H7_BRAPC</name>
<feature type="domain" description="DNA replication licensing factor MCM2-like winged-helix" evidence="1">
    <location>
        <begin position="13"/>
        <end position="88"/>
    </location>
</feature>
<keyword evidence="3" id="KW-1185">Reference proteome</keyword>
<dbReference type="STRING" id="10195.A0A3M7R8H7"/>
<dbReference type="OrthoDB" id="844at2759"/>
<proteinExistence type="predicted"/>
<dbReference type="GO" id="GO:0017111">
    <property type="term" value="F:ribonucleoside triphosphate phosphatase activity"/>
    <property type="evidence" value="ECO:0007669"/>
    <property type="project" value="UniProtKB-EC"/>
</dbReference>
<evidence type="ECO:0000313" key="2">
    <source>
        <dbReference type="EMBL" id="RNA19538.1"/>
    </source>
</evidence>
<evidence type="ECO:0000313" key="3">
    <source>
        <dbReference type="Proteomes" id="UP000276133"/>
    </source>
</evidence>
<dbReference type="Pfam" id="PF23669">
    <property type="entry name" value="WHD_MCM2"/>
    <property type="match status" value="1"/>
</dbReference>
<organism evidence="2 3">
    <name type="scientific">Brachionus plicatilis</name>
    <name type="common">Marine rotifer</name>
    <name type="synonym">Brachionus muelleri</name>
    <dbReference type="NCBI Taxonomy" id="10195"/>
    <lineage>
        <taxon>Eukaryota</taxon>
        <taxon>Metazoa</taxon>
        <taxon>Spiralia</taxon>
        <taxon>Gnathifera</taxon>
        <taxon>Rotifera</taxon>
        <taxon>Eurotatoria</taxon>
        <taxon>Monogononta</taxon>
        <taxon>Pseudotrocha</taxon>
        <taxon>Ploima</taxon>
        <taxon>Brachionidae</taxon>
        <taxon>Brachionus</taxon>
    </lineage>
</organism>
<keyword evidence="2" id="KW-0378">Hydrolase</keyword>
<comment type="caution">
    <text evidence="2">The sequence shown here is derived from an EMBL/GenBank/DDBJ whole genome shotgun (WGS) entry which is preliminary data.</text>
</comment>
<accession>A0A3M7R8H7</accession>
<dbReference type="InterPro" id="IPR059098">
    <property type="entry name" value="WHD_MCM2"/>
</dbReference>
<dbReference type="EMBL" id="REGN01004026">
    <property type="protein sequence ID" value="RNA19538.1"/>
    <property type="molecule type" value="Genomic_DNA"/>
</dbReference>
<dbReference type="EC" id="3.6.1.15" evidence="2"/>
<protein>
    <submittedName>
        <fullName evidence="2">DNA replication licensing factor MCM2</fullName>
        <ecNumber evidence="2">3.6.1.15</ecNumber>
    </submittedName>
</protein>
<evidence type="ECO:0000259" key="1">
    <source>
        <dbReference type="Pfam" id="PF23669"/>
    </source>
</evidence>